<keyword evidence="2 6" id="KW-0812">Transmembrane</keyword>
<comment type="caution">
    <text evidence="7">The sequence shown here is derived from an EMBL/GenBank/DDBJ whole genome shotgun (WGS) entry which is preliminary data.</text>
</comment>
<evidence type="ECO:0000256" key="6">
    <source>
        <dbReference type="SAM" id="Phobius"/>
    </source>
</evidence>
<dbReference type="InterPro" id="IPR013604">
    <property type="entry name" value="7TM_chemorcpt"/>
</dbReference>
<name>A0ABD3W197_SINWO</name>
<dbReference type="Proteomes" id="UP001634394">
    <property type="component" value="Unassembled WGS sequence"/>
</dbReference>
<feature type="transmembrane region" description="Helical" evidence="6">
    <location>
        <begin position="412"/>
        <end position="432"/>
    </location>
</feature>
<sequence>MSNGMKEVSKRTVTNIEPRKPNNLITTEVSDDGIQDPPSMSDIMKPITWSMIVCGIHFMRKKTEWQDPADAAVYTRNGTCAPLSSTIIYNIITVLVFFWGLFRLLASMIIGDVSTESLFLEILSSAWGLLGTINGVICLKSSTSRYGHLQVFFSHWEEKVTSDFRALKIQYNSKKLRRAFLITFTISWMVIAFNIVGTGILVFAPLGAVSDAFSLLFTSPFPTIIPIKCVTMIVHCYYSCAWILPAPLVVISSLAIKYGFLALCDAMEREIRLSDDKLTDKLRDFRKAHLNLCRCIEILDKDINILNANWYVINVPLACFILYILIHFGKGIFSMAVFTFWLVTSLGYVAVTSFFVARLHETAHSLQKPLLEIETNDISLEKLTQLNLFLVKLNGPSIGFTALTLITITKEFLLTLVGVFLTYFFLILQFNAQ</sequence>
<dbReference type="Pfam" id="PF08395">
    <property type="entry name" value="7tm_7"/>
    <property type="match status" value="1"/>
</dbReference>
<keyword evidence="5" id="KW-0675">Receptor</keyword>
<comment type="subcellular location">
    <subcellularLocation>
        <location evidence="1">Membrane</location>
        <topology evidence="1">Multi-pass membrane protein</topology>
    </subcellularLocation>
</comment>
<keyword evidence="4 6" id="KW-0472">Membrane</keyword>
<keyword evidence="3 6" id="KW-1133">Transmembrane helix</keyword>
<dbReference type="PANTHER" id="PTHR21421">
    <property type="entry name" value="GUSTATORY RECEPTOR"/>
    <property type="match status" value="1"/>
</dbReference>
<dbReference type="GO" id="GO:0016020">
    <property type="term" value="C:membrane"/>
    <property type="evidence" value="ECO:0007669"/>
    <property type="project" value="UniProtKB-SubCell"/>
</dbReference>
<evidence type="ECO:0000256" key="3">
    <source>
        <dbReference type="ARBA" id="ARBA00022989"/>
    </source>
</evidence>
<evidence type="ECO:0000313" key="8">
    <source>
        <dbReference type="Proteomes" id="UP001634394"/>
    </source>
</evidence>
<dbReference type="GO" id="GO:0038023">
    <property type="term" value="F:signaling receptor activity"/>
    <property type="evidence" value="ECO:0007669"/>
    <property type="project" value="UniProtKB-ARBA"/>
</dbReference>
<feature type="transmembrane region" description="Helical" evidence="6">
    <location>
        <begin position="242"/>
        <end position="264"/>
    </location>
</feature>
<proteinExistence type="predicted"/>
<dbReference type="PANTHER" id="PTHR21421:SF29">
    <property type="entry name" value="GUSTATORY RECEPTOR 5A FOR TREHALOSE-RELATED"/>
    <property type="match status" value="1"/>
</dbReference>
<feature type="transmembrane region" description="Helical" evidence="6">
    <location>
        <begin position="118"/>
        <end position="139"/>
    </location>
</feature>
<dbReference type="EMBL" id="JBJQND010000009">
    <property type="protein sequence ID" value="KAL3867161.1"/>
    <property type="molecule type" value="Genomic_DNA"/>
</dbReference>
<feature type="transmembrane region" description="Helical" evidence="6">
    <location>
        <begin position="179"/>
        <end position="206"/>
    </location>
</feature>
<reference evidence="7 8" key="1">
    <citation type="submission" date="2024-11" db="EMBL/GenBank/DDBJ databases">
        <title>Chromosome-level genome assembly of the freshwater bivalve Anodonta woodiana.</title>
        <authorList>
            <person name="Chen X."/>
        </authorList>
    </citation>
    <scope>NUCLEOTIDE SEQUENCE [LARGE SCALE GENOMIC DNA]</scope>
    <source>
        <strain evidence="7">MN2024</strain>
        <tissue evidence="7">Gills</tissue>
    </source>
</reference>
<keyword evidence="8" id="KW-1185">Reference proteome</keyword>
<organism evidence="7 8">
    <name type="scientific">Sinanodonta woodiana</name>
    <name type="common">Chinese pond mussel</name>
    <name type="synonym">Anodonta woodiana</name>
    <dbReference type="NCBI Taxonomy" id="1069815"/>
    <lineage>
        <taxon>Eukaryota</taxon>
        <taxon>Metazoa</taxon>
        <taxon>Spiralia</taxon>
        <taxon>Lophotrochozoa</taxon>
        <taxon>Mollusca</taxon>
        <taxon>Bivalvia</taxon>
        <taxon>Autobranchia</taxon>
        <taxon>Heteroconchia</taxon>
        <taxon>Palaeoheterodonta</taxon>
        <taxon>Unionida</taxon>
        <taxon>Unionoidea</taxon>
        <taxon>Unionidae</taxon>
        <taxon>Unioninae</taxon>
        <taxon>Sinanodonta</taxon>
    </lineage>
</organism>
<gene>
    <name evidence="7" type="ORF">ACJMK2_044383</name>
</gene>
<dbReference type="AlphaFoldDB" id="A0ABD3W197"/>
<evidence type="ECO:0000256" key="4">
    <source>
        <dbReference type="ARBA" id="ARBA00023136"/>
    </source>
</evidence>
<protein>
    <recommendedName>
        <fullName evidence="9">Odorant receptor</fullName>
    </recommendedName>
</protein>
<evidence type="ECO:0008006" key="9">
    <source>
        <dbReference type="Google" id="ProtNLM"/>
    </source>
</evidence>
<evidence type="ECO:0000256" key="2">
    <source>
        <dbReference type="ARBA" id="ARBA00022692"/>
    </source>
</evidence>
<evidence type="ECO:0000256" key="1">
    <source>
        <dbReference type="ARBA" id="ARBA00004141"/>
    </source>
</evidence>
<feature type="transmembrane region" description="Helical" evidence="6">
    <location>
        <begin position="87"/>
        <end position="106"/>
    </location>
</feature>
<feature type="transmembrane region" description="Helical" evidence="6">
    <location>
        <begin position="332"/>
        <end position="357"/>
    </location>
</feature>
<evidence type="ECO:0000256" key="5">
    <source>
        <dbReference type="ARBA" id="ARBA00023170"/>
    </source>
</evidence>
<accession>A0ABD3W197</accession>
<evidence type="ECO:0000313" key="7">
    <source>
        <dbReference type="EMBL" id="KAL3867161.1"/>
    </source>
</evidence>
<feature type="transmembrane region" description="Helical" evidence="6">
    <location>
        <begin position="308"/>
        <end position="326"/>
    </location>
</feature>
<dbReference type="GO" id="GO:0051606">
    <property type="term" value="P:detection of stimulus"/>
    <property type="evidence" value="ECO:0007669"/>
    <property type="project" value="UniProtKB-ARBA"/>
</dbReference>